<evidence type="ECO:0000313" key="4">
    <source>
        <dbReference type="Proteomes" id="UP000077202"/>
    </source>
</evidence>
<gene>
    <name evidence="3" type="ORF">AXG93_3468s1180</name>
</gene>
<evidence type="ECO:0000313" key="3">
    <source>
        <dbReference type="EMBL" id="OAE32478.1"/>
    </source>
</evidence>
<sequence>MMREDGGRLEFPLLNGGNASSSPPRLGISRALCEVSNGGDRDPEDRLPDRVPESAEPETTSGRFYDSDVQTHLRNAAGGIAEWVTKCIQNFTMFPTYVEEDRNANAIKRDKYYSYAFLFLAMTVVVGIYIFQQRAEVAFTERTNDPVPHHPALTCGCSTAGQDTGLLRSCYQIKSPAIETVTIVSFPNFTSPDLPNITYGGDLRYSRGGSSVQLVYKTINDAYLDSNTLTEFNLWIEDKKMLSPLYHDYYRYFEDMETVDYNIDHILDNTTLFEFPSYFMFMMVQFHCTKFSACSPAVILFYMGDPKLRSHDSRLPGSSMAESEQLLANSTAYVGNEWLTCGGYDGNSEWDPLNNFYRGRCMIYPTYPTMSARVKKLLYYLRSLSLRGDLSNLAGYFNRSNVVTFVSRMEQVNQSIVIDNVPMVMGYLEVEPGTAQWLRMADEYPGVRFECSAPSGTNSRAWTEVCNASSICLSYKTAAEVGFSSVKMTCMDFDRYNYTNCVLLANSTGNFDRVDELCNPAANCQCVPSRKVKRQVVSETALNQMNVKVVKNEIDTSSKLAVCRNVYAKVVRYYSQSLNRDVFLETNCSQAAGVCTITGKYNLLEDEAGAAPRKLDDKEVQAAAHDAMPFVCSGYKRQSWLDWAVQTYGVIPGWLMTLYTIANLFYSNFFVPATGHVVATYTPSESSSEDEAGEQDGSQRGQLESGCTTRTWYTPAAGGYSSTESSSEDEDRSQDGSQLTDSGDGGQGVLSNRTGRSGQRRGHTGKDELAIFGCVSTTLMIVDEEIPMSTRTAEVMKISQYFSRERVWIRIC</sequence>
<dbReference type="EMBL" id="LVLJ01000809">
    <property type="protein sequence ID" value="OAE32478.1"/>
    <property type="molecule type" value="Genomic_DNA"/>
</dbReference>
<name>A0A176WGV4_MARPO</name>
<feature type="region of interest" description="Disordered" evidence="1">
    <location>
        <begin position="1"/>
        <end position="63"/>
    </location>
</feature>
<accession>A0A176WGV4</accession>
<dbReference type="AlphaFoldDB" id="A0A176WGV4"/>
<feature type="transmembrane region" description="Helical" evidence="2">
    <location>
        <begin position="112"/>
        <end position="131"/>
    </location>
</feature>
<keyword evidence="4" id="KW-1185">Reference proteome</keyword>
<organism evidence="3 4">
    <name type="scientific">Marchantia polymorpha subsp. ruderalis</name>
    <dbReference type="NCBI Taxonomy" id="1480154"/>
    <lineage>
        <taxon>Eukaryota</taxon>
        <taxon>Viridiplantae</taxon>
        <taxon>Streptophyta</taxon>
        <taxon>Embryophyta</taxon>
        <taxon>Marchantiophyta</taxon>
        <taxon>Marchantiopsida</taxon>
        <taxon>Marchantiidae</taxon>
        <taxon>Marchantiales</taxon>
        <taxon>Marchantiaceae</taxon>
        <taxon>Marchantia</taxon>
    </lineage>
</organism>
<dbReference type="Proteomes" id="UP000077202">
    <property type="component" value="Unassembled WGS sequence"/>
</dbReference>
<evidence type="ECO:0000256" key="1">
    <source>
        <dbReference type="SAM" id="MobiDB-lite"/>
    </source>
</evidence>
<reference evidence="3" key="1">
    <citation type="submission" date="2016-03" db="EMBL/GenBank/DDBJ databases">
        <title>Mechanisms controlling the formation of the plant cell surface in tip-growing cells are functionally conserved among land plants.</title>
        <authorList>
            <person name="Honkanen S."/>
            <person name="Jones V.A."/>
            <person name="Morieri G."/>
            <person name="Champion C."/>
            <person name="Hetherington A.J."/>
            <person name="Kelly S."/>
            <person name="Saint-Marcoux D."/>
            <person name="Proust H."/>
            <person name="Prescott H."/>
            <person name="Dolan L."/>
        </authorList>
    </citation>
    <scope>NUCLEOTIDE SEQUENCE [LARGE SCALE GENOMIC DNA]</scope>
    <source>
        <tissue evidence="3">Whole gametophyte</tissue>
    </source>
</reference>
<keyword evidence="2" id="KW-1133">Transmembrane helix</keyword>
<evidence type="ECO:0000256" key="2">
    <source>
        <dbReference type="SAM" id="Phobius"/>
    </source>
</evidence>
<proteinExistence type="predicted"/>
<protein>
    <submittedName>
        <fullName evidence="3">Uncharacterized protein</fullName>
    </submittedName>
</protein>
<keyword evidence="2" id="KW-0472">Membrane</keyword>
<comment type="caution">
    <text evidence="3">The sequence shown here is derived from an EMBL/GenBank/DDBJ whole genome shotgun (WGS) entry which is preliminary data.</text>
</comment>
<feature type="region of interest" description="Disordered" evidence="1">
    <location>
        <begin position="682"/>
        <end position="764"/>
    </location>
</feature>
<keyword evidence="2" id="KW-0812">Transmembrane</keyword>
<feature type="compositionally biased region" description="Basic and acidic residues" evidence="1">
    <location>
        <begin position="39"/>
        <end position="53"/>
    </location>
</feature>
<feature type="compositionally biased region" description="Polar residues" evidence="1">
    <location>
        <begin position="696"/>
        <end position="712"/>
    </location>
</feature>